<accession>A0A6J5R8T2</accession>
<dbReference type="EMBL" id="LR797151">
    <property type="protein sequence ID" value="CAB4189951.1"/>
    <property type="molecule type" value="Genomic_DNA"/>
</dbReference>
<gene>
    <name evidence="1" type="ORF">UFOVP1192_24</name>
</gene>
<proteinExistence type="predicted"/>
<reference evidence="1" key="1">
    <citation type="submission" date="2020-05" db="EMBL/GenBank/DDBJ databases">
        <authorList>
            <person name="Chiriac C."/>
            <person name="Salcher M."/>
            <person name="Ghai R."/>
            <person name="Kavagutti S V."/>
        </authorList>
    </citation>
    <scope>NUCLEOTIDE SEQUENCE</scope>
</reference>
<protein>
    <submittedName>
        <fullName evidence="1">Uncharacterized protein</fullName>
    </submittedName>
</protein>
<evidence type="ECO:0000313" key="1">
    <source>
        <dbReference type="EMBL" id="CAB4189951.1"/>
    </source>
</evidence>
<sequence>MRWYLYTDRSVYVLSYDALIGQKDTDMKKAKKVKKVEYSDLLKSLYGSRDKEIATLKELVNSMQLRIDQQQIIIRDNDVTIKDEQSAVRALRCNMKLLDYRWRKVVEANTTGKGCCCTGVRCFKDLIAQEEKRLEKFR</sequence>
<organism evidence="1">
    <name type="scientific">uncultured Caudovirales phage</name>
    <dbReference type="NCBI Taxonomy" id="2100421"/>
    <lineage>
        <taxon>Viruses</taxon>
        <taxon>Duplodnaviria</taxon>
        <taxon>Heunggongvirae</taxon>
        <taxon>Uroviricota</taxon>
        <taxon>Caudoviricetes</taxon>
        <taxon>Peduoviridae</taxon>
        <taxon>Maltschvirus</taxon>
        <taxon>Maltschvirus maltsch</taxon>
    </lineage>
</organism>
<name>A0A6J5R8T2_9CAUD</name>